<accession>A0ABT7A9X9</accession>
<evidence type="ECO:0000256" key="1">
    <source>
        <dbReference type="SAM" id="MobiDB-lite"/>
    </source>
</evidence>
<comment type="caution">
    <text evidence="2">The sequence shown here is derived from an EMBL/GenBank/DDBJ whole genome shotgun (WGS) entry which is preliminary data.</text>
</comment>
<keyword evidence="3" id="KW-1185">Reference proteome</keyword>
<gene>
    <name evidence="2" type="ORF">NMN56_040645</name>
</gene>
<sequence>MRRPLGILWALVPLLSAGTLGWLPFAVRATVHRRTADAATAAGYAAWTVTALVLLDRSSTGTVATGLLVALVAVCTTHTALVSSHGPLLRQHGSDHARETERARAERRDRARRLLEREPQVARELGIGRPDLRGSYDDGGLLDINGVSAQILVRELGWTEAEAADVTAVRERVGGFSGPAELLSLTSIAPPRIDAAASRLVFSTA</sequence>
<dbReference type="Proteomes" id="UP001214441">
    <property type="component" value="Unassembled WGS sequence"/>
</dbReference>
<evidence type="ECO:0000313" key="3">
    <source>
        <dbReference type="Proteomes" id="UP001214441"/>
    </source>
</evidence>
<reference evidence="2 3" key="1">
    <citation type="submission" date="2023-05" db="EMBL/GenBank/DDBJ databases">
        <title>Streptantibioticus silvisoli sp. nov., acidotolerant actinomycetes 1 from pine litter.</title>
        <authorList>
            <person name="Swiecimska M."/>
            <person name="Golinska P."/>
            <person name="Sangal V."/>
            <person name="Wachnowicz B."/>
            <person name="Goodfellow M."/>
        </authorList>
    </citation>
    <scope>NUCLEOTIDE SEQUENCE [LARGE SCALE GENOMIC DNA]</scope>
    <source>
        <strain evidence="2 3">DSM 42109</strain>
    </source>
</reference>
<dbReference type="EMBL" id="JANCPR020000076">
    <property type="protein sequence ID" value="MDJ1138166.1"/>
    <property type="molecule type" value="Genomic_DNA"/>
</dbReference>
<dbReference type="RefSeq" id="WP_274040362.1">
    <property type="nucleotide sequence ID" value="NZ_JANCPR020000076.1"/>
</dbReference>
<name>A0ABT7A9X9_9ACTN</name>
<evidence type="ECO:0008006" key="4">
    <source>
        <dbReference type="Google" id="ProtNLM"/>
    </source>
</evidence>
<organism evidence="2 3">
    <name type="scientific">Streptomyces iconiensis</name>
    <dbReference type="NCBI Taxonomy" id="1384038"/>
    <lineage>
        <taxon>Bacteria</taxon>
        <taxon>Bacillati</taxon>
        <taxon>Actinomycetota</taxon>
        <taxon>Actinomycetes</taxon>
        <taxon>Kitasatosporales</taxon>
        <taxon>Streptomycetaceae</taxon>
        <taxon>Streptomyces</taxon>
    </lineage>
</organism>
<feature type="compositionally biased region" description="Basic and acidic residues" evidence="1">
    <location>
        <begin position="92"/>
        <end position="110"/>
    </location>
</feature>
<proteinExistence type="predicted"/>
<dbReference type="SUPFAM" id="SSF47781">
    <property type="entry name" value="RuvA domain 2-like"/>
    <property type="match status" value="1"/>
</dbReference>
<evidence type="ECO:0000313" key="2">
    <source>
        <dbReference type="EMBL" id="MDJ1138166.1"/>
    </source>
</evidence>
<dbReference type="InterPro" id="IPR010994">
    <property type="entry name" value="RuvA_2-like"/>
</dbReference>
<protein>
    <recommendedName>
        <fullName evidence="4">Helix-hairpin-helix motif-containing protein</fullName>
    </recommendedName>
</protein>
<feature type="region of interest" description="Disordered" evidence="1">
    <location>
        <begin position="86"/>
        <end position="110"/>
    </location>
</feature>